<keyword evidence="2 6" id="KW-0812">Transmembrane</keyword>
<feature type="repeat" description="TPR" evidence="5">
    <location>
        <begin position="649"/>
        <end position="682"/>
    </location>
</feature>
<dbReference type="SMART" id="SM00028">
    <property type="entry name" value="TPR"/>
    <property type="match status" value="3"/>
</dbReference>
<feature type="domain" description="O-antigen ligase-related" evidence="7">
    <location>
        <begin position="213"/>
        <end position="362"/>
    </location>
</feature>
<feature type="transmembrane region" description="Helical" evidence="6">
    <location>
        <begin position="229"/>
        <end position="246"/>
    </location>
</feature>
<feature type="transmembrane region" description="Helical" evidence="6">
    <location>
        <begin position="31"/>
        <end position="47"/>
    </location>
</feature>
<comment type="caution">
    <text evidence="8">The sequence shown here is derived from an EMBL/GenBank/DDBJ whole genome shotgun (WGS) entry which is preliminary data.</text>
</comment>
<name>A0A1G2L3Q4_9BACT</name>
<dbReference type="AlphaFoldDB" id="A0A1G2L3Q4"/>
<feature type="transmembrane region" description="Helical" evidence="6">
    <location>
        <begin position="463"/>
        <end position="484"/>
    </location>
</feature>
<evidence type="ECO:0000259" key="7">
    <source>
        <dbReference type="Pfam" id="PF04932"/>
    </source>
</evidence>
<dbReference type="InterPro" id="IPR051533">
    <property type="entry name" value="WaaL-like"/>
</dbReference>
<dbReference type="PANTHER" id="PTHR37422">
    <property type="entry name" value="TEICHURONIC ACID BIOSYNTHESIS PROTEIN TUAE"/>
    <property type="match status" value="1"/>
</dbReference>
<sequence>MKTGNPEQIAFRPPDSLFCDMTIFGAHIKESLGSLFLIGVLSALALLSGGKDVLGQAIFFILLFPLLFFSLRALPTTSYSHLIARNAGTLTPFLIFIGIAAVSLLWTGARYPSLFGLLLWVGYFFIFFSSFLAGSVREKARSMINFEIILAVTLAIIGIYFFIISENYSSLRLVSTFYWHNAFGGFLILILPIPLLAYVHSTRGRTRFVYCFAATMLAAALVLTSSRGSWFSLFFSLLIYLIFLRTNISWKTAAKKSAFVFIGAVIIAAPVITFKKQESRRNFPPQATSQTIEENSVTARLAYFSGALRIFYDNPIFGSGFNTFSSYHREFQKDIRFYSSDPHNFYLKISSELGIIGFVAFLFLLIRILRETVFWPWYTNKKETGSAEINDILSVGIAVGMLAEFIHIGMDADWEFSANAVLFFTNAAFCMTLRAKPNQDKFRDVPPTEKKSKNEKYVACSRYGIPIALFVCAGISIIGVFVYIGEQKYRDALYYLNSGETREAYAFLRQGVVFNPVHPGYRKELGKMVLRMIADDQTTTLDLDFAEKEIVSGISFNGRDSEAHFLLANIFFKKGNVAAAEAEFRKSFLLSPKENIDAVTALAFLYKNQGRLDEAALLLESFLAQYSPALFESVLWSAPNKELIKKRISILHAALGETYFSKNLQELAEEQFIKALEYDPLSGAARSALRHP</sequence>
<organism evidence="8 9">
    <name type="scientific">Candidatus Sungbacteria bacterium RIFCSPLOWO2_01_FULL_47_10</name>
    <dbReference type="NCBI Taxonomy" id="1802276"/>
    <lineage>
        <taxon>Bacteria</taxon>
        <taxon>Candidatus Sungiibacteriota</taxon>
    </lineage>
</organism>
<dbReference type="SUPFAM" id="SSF48452">
    <property type="entry name" value="TPR-like"/>
    <property type="match status" value="1"/>
</dbReference>
<feature type="repeat" description="TPR" evidence="5">
    <location>
        <begin position="561"/>
        <end position="594"/>
    </location>
</feature>
<protein>
    <recommendedName>
        <fullName evidence="7">O-antigen ligase-related domain-containing protein</fullName>
    </recommendedName>
</protein>
<comment type="subcellular location">
    <subcellularLocation>
        <location evidence="1">Membrane</location>
        <topology evidence="1">Multi-pass membrane protein</topology>
    </subcellularLocation>
</comment>
<reference evidence="8 9" key="1">
    <citation type="journal article" date="2016" name="Nat. Commun.">
        <title>Thousands of microbial genomes shed light on interconnected biogeochemical processes in an aquifer system.</title>
        <authorList>
            <person name="Anantharaman K."/>
            <person name="Brown C.T."/>
            <person name="Hug L.A."/>
            <person name="Sharon I."/>
            <person name="Castelle C.J."/>
            <person name="Probst A.J."/>
            <person name="Thomas B.C."/>
            <person name="Singh A."/>
            <person name="Wilkins M.J."/>
            <person name="Karaoz U."/>
            <person name="Brodie E.L."/>
            <person name="Williams K.H."/>
            <person name="Hubbard S.S."/>
            <person name="Banfield J.F."/>
        </authorList>
    </citation>
    <scope>NUCLEOTIDE SEQUENCE [LARGE SCALE GENOMIC DNA]</scope>
</reference>
<evidence type="ECO:0000256" key="6">
    <source>
        <dbReference type="SAM" id="Phobius"/>
    </source>
</evidence>
<evidence type="ECO:0000313" key="9">
    <source>
        <dbReference type="Proteomes" id="UP000177982"/>
    </source>
</evidence>
<evidence type="ECO:0000256" key="4">
    <source>
        <dbReference type="ARBA" id="ARBA00023136"/>
    </source>
</evidence>
<feature type="transmembrane region" description="Helical" evidence="6">
    <location>
        <begin position="345"/>
        <end position="369"/>
    </location>
</feature>
<keyword evidence="5" id="KW-0802">TPR repeat</keyword>
<gene>
    <name evidence="8" type="ORF">A2934_00045</name>
</gene>
<feature type="transmembrane region" description="Helical" evidence="6">
    <location>
        <begin position="53"/>
        <end position="74"/>
    </location>
</feature>
<evidence type="ECO:0000256" key="3">
    <source>
        <dbReference type="ARBA" id="ARBA00022989"/>
    </source>
</evidence>
<proteinExistence type="predicted"/>
<dbReference type="InterPro" id="IPR007016">
    <property type="entry name" value="O-antigen_ligase-rel_domated"/>
</dbReference>
<evidence type="ECO:0000313" key="8">
    <source>
        <dbReference type="EMBL" id="OHA05401.1"/>
    </source>
</evidence>
<dbReference type="Pfam" id="PF13181">
    <property type="entry name" value="TPR_8"/>
    <property type="match status" value="2"/>
</dbReference>
<feature type="transmembrane region" description="Helical" evidence="6">
    <location>
        <begin position="177"/>
        <end position="199"/>
    </location>
</feature>
<feature type="transmembrane region" description="Helical" evidence="6">
    <location>
        <begin position="146"/>
        <end position="165"/>
    </location>
</feature>
<feature type="transmembrane region" description="Helical" evidence="6">
    <location>
        <begin position="114"/>
        <end position="134"/>
    </location>
</feature>
<dbReference type="GO" id="GO:0016020">
    <property type="term" value="C:membrane"/>
    <property type="evidence" value="ECO:0007669"/>
    <property type="project" value="UniProtKB-SubCell"/>
</dbReference>
<feature type="transmembrane region" description="Helical" evidence="6">
    <location>
        <begin position="86"/>
        <end position="108"/>
    </location>
</feature>
<dbReference type="InterPro" id="IPR011990">
    <property type="entry name" value="TPR-like_helical_dom_sf"/>
</dbReference>
<dbReference type="Pfam" id="PF04932">
    <property type="entry name" value="Wzy_C"/>
    <property type="match status" value="1"/>
</dbReference>
<evidence type="ECO:0000256" key="5">
    <source>
        <dbReference type="PROSITE-ProRule" id="PRU00339"/>
    </source>
</evidence>
<feature type="transmembrane region" description="Helical" evidence="6">
    <location>
        <begin position="206"/>
        <end position="223"/>
    </location>
</feature>
<feature type="transmembrane region" description="Helical" evidence="6">
    <location>
        <begin position="258"/>
        <end position="274"/>
    </location>
</feature>
<dbReference type="Gene3D" id="1.25.40.10">
    <property type="entry name" value="Tetratricopeptide repeat domain"/>
    <property type="match status" value="1"/>
</dbReference>
<dbReference type="EMBL" id="MHQO01000052">
    <property type="protein sequence ID" value="OHA05401.1"/>
    <property type="molecule type" value="Genomic_DNA"/>
</dbReference>
<evidence type="ECO:0000256" key="2">
    <source>
        <dbReference type="ARBA" id="ARBA00022692"/>
    </source>
</evidence>
<keyword evidence="4 6" id="KW-0472">Membrane</keyword>
<accession>A0A1G2L3Q4</accession>
<dbReference type="Proteomes" id="UP000177982">
    <property type="component" value="Unassembled WGS sequence"/>
</dbReference>
<dbReference type="PANTHER" id="PTHR37422:SF23">
    <property type="entry name" value="TEICHURONIC ACID BIOSYNTHESIS PROTEIN TUAE"/>
    <property type="match status" value="1"/>
</dbReference>
<dbReference type="InterPro" id="IPR019734">
    <property type="entry name" value="TPR_rpt"/>
</dbReference>
<keyword evidence="3 6" id="KW-1133">Transmembrane helix</keyword>
<dbReference type="PROSITE" id="PS50005">
    <property type="entry name" value="TPR"/>
    <property type="match status" value="2"/>
</dbReference>
<evidence type="ECO:0000256" key="1">
    <source>
        <dbReference type="ARBA" id="ARBA00004141"/>
    </source>
</evidence>